<reference evidence="5" key="1">
    <citation type="submission" date="2020-10" db="EMBL/GenBank/DDBJ databases">
        <authorList>
            <person name="Gilroy R."/>
        </authorList>
    </citation>
    <scope>NUCLEOTIDE SEQUENCE</scope>
    <source>
        <strain evidence="5">CHK154-7741</strain>
    </source>
</reference>
<dbReference type="InterPro" id="IPR016035">
    <property type="entry name" value="Acyl_Trfase/lysoPLipase"/>
</dbReference>
<comment type="similarity">
    <text evidence="1">Belongs to the patatin family.</text>
</comment>
<feature type="domain" description="PNPLA" evidence="4">
    <location>
        <begin position="11"/>
        <end position="204"/>
    </location>
</feature>
<dbReference type="PANTHER" id="PTHR32176">
    <property type="entry name" value="XYLOSE ISOMERASE"/>
    <property type="match status" value="1"/>
</dbReference>
<evidence type="ECO:0000313" key="5">
    <source>
        <dbReference type="EMBL" id="HIU92235.1"/>
    </source>
</evidence>
<keyword evidence="3" id="KW-0442">Lipid degradation</keyword>
<evidence type="ECO:0000256" key="3">
    <source>
        <dbReference type="PROSITE-ProRule" id="PRU01161"/>
    </source>
</evidence>
<dbReference type="GO" id="GO:0047372">
    <property type="term" value="F:monoacylglycerol lipase activity"/>
    <property type="evidence" value="ECO:0007669"/>
    <property type="project" value="TreeGrafter"/>
</dbReference>
<dbReference type="PROSITE" id="PS51635">
    <property type="entry name" value="PNPLA"/>
    <property type="match status" value="1"/>
</dbReference>
<feature type="short sequence motif" description="DGA/G" evidence="3">
    <location>
        <begin position="191"/>
        <end position="193"/>
    </location>
</feature>
<dbReference type="InterPro" id="IPR002641">
    <property type="entry name" value="PNPLA_dom"/>
</dbReference>
<feature type="short sequence motif" description="GXSXG" evidence="3">
    <location>
        <begin position="47"/>
        <end position="51"/>
    </location>
</feature>
<feature type="active site" description="Nucleophile" evidence="3">
    <location>
        <position position="49"/>
    </location>
</feature>
<dbReference type="EMBL" id="DVOD01000027">
    <property type="protein sequence ID" value="HIU92235.1"/>
    <property type="molecule type" value="Genomic_DNA"/>
</dbReference>
<keyword evidence="2 3" id="KW-0443">Lipid metabolism</keyword>
<feature type="active site" description="Proton acceptor" evidence="3">
    <location>
        <position position="191"/>
    </location>
</feature>
<proteinExistence type="inferred from homology"/>
<dbReference type="SUPFAM" id="SSF52151">
    <property type="entry name" value="FabD/lysophospholipase-like"/>
    <property type="match status" value="1"/>
</dbReference>
<keyword evidence="3" id="KW-0378">Hydrolase</keyword>
<evidence type="ECO:0000259" key="4">
    <source>
        <dbReference type="PROSITE" id="PS51635"/>
    </source>
</evidence>
<dbReference type="GO" id="GO:0004620">
    <property type="term" value="F:phospholipase activity"/>
    <property type="evidence" value="ECO:0007669"/>
    <property type="project" value="TreeGrafter"/>
</dbReference>
<accession>A0A9D1MZD4</accession>
<organism evidence="5 6">
    <name type="scientific">Candidatus Limenecus avicola</name>
    <dbReference type="NCBI Taxonomy" id="2840847"/>
    <lineage>
        <taxon>Bacteria</taxon>
        <taxon>Bacillati</taxon>
        <taxon>Bacillota</taxon>
        <taxon>Clostridia</taxon>
        <taxon>Eubacteriales</taxon>
        <taxon>Clostridiaceae</taxon>
        <taxon>Clostridiaceae incertae sedis</taxon>
        <taxon>Candidatus Limenecus</taxon>
    </lineage>
</organism>
<dbReference type="AlphaFoldDB" id="A0A9D1MZD4"/>
<evidence type="ECO:0000313" key="6">
    <source>
        <dbReference type="Proteomes" id="UP000886748"/>
    </source>
</evidence>
<protein>
    <submittedName>
        <fullName evidence="5">Patatin-like phospholipase family protein</fullName>
    </submittedName>
</protein>
<name>A0A9D1MZD4_9CLOT</name>
<evidence type="ECO:0000256" key="1">
    <source>
        <dbReference type="ARBA" id="ARBA00010240"/>
    </source>
</evidence>
<comment type="caution">
    <text evidence="5">The sequence shown here is derived from an EMBL/GenBank/DDBJ whole genome shotgun (WGS) entry which is preliminary data.</text>
</comment>
<reference evidence="5" key="2">
    <citation type="journal article" date="2021" name="PeerJ">
        <title>Extensive microbial diversity within the chicken gut microbiome revealed by metagenomics and culture.</title>
        <authorList>
            <person name="Gilroy R."/>
            <person name="Ravi A."/>
            <person name="Getino M."/>
            <person name="Pursley I."/>
            <person name="Horton D.L."/>
            <person name="Alikhan N.F."/>
            <person name="Baker D."/>
            <person name="Gharbi K."/>
            <person name="Hall N."/>
            <person name="Watson M."/>
            <person name="Adriaenssens E.M."/>
            <person name="Foster-Nyarko E."/>
            <person name="Jarju S."/>
            <person name="Secka A."/>
            <person name="Antonio M."/>
            <person name="Oren A."/>
            <person name="Chaudhuri R.R."/>
            <person name="La Ragione R."/>
            <person name="Hildebrand F."/>
            <person name="Pallen M.J."/>
        </authorList>
    </citation>
    <scope>NUCLEOTIDE SEQUENCE</scope>
    <source>
        <strain evidence="5">CHK154-7741</strain>
    </source>
</reference>
<feature type="short sequence motif" description="GXGXXG" evidence="3">
    <location>
        <begin position="15"/>
        <end position="20"/>
    </location>
</feature>
<gene>
    <name evidence="5" type="ORF">IAD26_03770</name>
</gene>
<evidence type="ECO:0000256" key="2">
    <source>
        <dbReference type="ARBA" id="ARBA00023098"/>
    </source>
</evidence>
<dbReference type="Pfam" id="PF01734">
    <property type="entry name" value="Patatin"/>
    <property type="match status" value="1"/>
</dbReference>
<sequence>MFENKEVIKILSVDGGGIRGMIPAVLLSEIEKQTGKSISDCFDFMAGTSTGGLLTLFLNLKNHGPASDLIGLYEQGGGVIFHKKVDVKEIGVKDFFRHFRKNVKTIANGPKYNVDGINVVLNKYVGDSTLEDTIKPCLIMSYETESRTATFFTNYQDKFKNLKIKDIARATSAAPTYFEPIKILDRGTFIDGGMGANNPAMCAYVEVLKLLRAQGVNPMHKKIVVVSIGTGLTKESYEYNEMKDWNALNWLMGPLLSTFFDANSSTVEYQLQQLLPPEDYFRFQLAFPDEKGIADMDNAEPKNIKRLKELAFEAVNNEWKDDINQLCELLKTQAPV</sequence>
<dbReference type="Gene3D" id="3.40.1090.10">
    <property type="entry name" value="Cytosolic phospholipase A2 catalytic domain"/>
    <property type="match status" value="1"/>
</dbReference>
<dbReference type="GO" id="GO:0016042">
    <property type="term" value="P:lipid catabolic process"/>
    <property type="evidence" value="ECO:0007669"/>
    <property type="project" value="UniProtKB-UniRule"/>
</dbReference>
<dbReference type="PANTHER" id="PTHR32176:SF92">
    <property type="entry name" value="XYLOSE ISOMERASE"/>
    <property type="match status" value="1"/>
</dbReference>
<dbReference type="Proteomes" id="UP000886748">
    <property type="component" value="Unassembled WGS sequence"/>
</dbReference>